<proteinExistence type="predicted"/>
<dbReference type="EMBL" id="BEXD01001001">
    <property type="protein sequence ID" value="GBB91589.1"/>
    <property type="molecule type" value="Genomic_DNA"/>
</dbReference>
<comment type="caution">
    <text evidence="1">The sequence shown here is derived from an EMBL/GenBank/DDBJ whole genome shotgun (WGS) entry which is preliminary data.</text>
</comment>
<protein>
    <submittedName>
        <fullName evidence="1">Uncharacterized protein</fullName>
    </submittedName>
</protein>
<reference evidence="1 2" key="1">
    <citation type="submission" date="2017-11" db="EMBL/GenBank/DDBJ databases">
        <title>The genome of Rhizophagus clarus HR1 reveals common genetic basis of auxotrophy among arbuscular mycorrhizal fungi.</title>
        <authorList>
            <person name="Kobayashi Y."/>
        </authorList>
    </citation>
    <scope>NUCLEOTIDE SEQUENCE [LARGE SCALE GENOMIC DNA]</scope>
    <source>
        <strain evidence="1 2">HR1</strain>
    </source>
</reference>
<accession>A0A2Z6R0N7</accession>
<gene>
    <name evidence="1" type="ORF">RclHR1_00190002</name>
</gene>
<dbReference type="AlphaFoldDB" id="A0A2Z6R0N7"/>
<dbReference type="Proteomes" id="UP000247702">
    <property type="component" value="Unassembled WGS sequence"/>
</dbReference>
<keyword evidence="2" id="KW-1185">Reference proteome</keyword>
<dbReference type="PANTHER" id="PTHR14187">
    <property type="entry name" value="ALPHA KINASE/ELONGATION FACTOR 2 KINASE"/>
    <property type="match status" value="1"/>
</dbReference>
<sequence length="233" mass="27161">MWIAEAVVIYALYTLKSSRMNFNFNFNFDSIKFMIIDCDDDKVDLITRKHDKNIKRSGNFCGEADIIKEFLDFIENKVGTDALKSLRENHYESLQKMIQEFSSEIKSSFTGNKDNYETYEMDLDSVCPNIKKYLTGSKFLELEDNDWLIDFEFDDVKAMFDPIINIIINLVNEHFDRDISFIFLAGSLSGIKYLQNRIIKEFSDRVKHIIVTPLQNVEATQGALYYGLQLNTN</sequence>
<evidence type="ECO:0000313" key="2">
    <source>
        <dbReference type="Proteomes" id="UP000247702"/>
    </source>
</evidence>
<evidence type="ECO:0000313" key="1">
    <source>
        <dbReference type="EMBL" id="GBB91589.1"/>
    </source>
</evidence>
<organism evidence="1 2">
    <name type="scientific">Rhizophagus clarus</name>
    <dbReference type="NCBI Taxonomy" id="94130"/>
    <lineage>
        <taxon>Eukaryota</taxon>
        <taxon>Fungi</taxon>
        <taxon>Fungi incertae sedis</taxon>
        <taxon>Mucoromycota</taxon>
        <taxon>Glomeromycotina</taxon>
        <taxon>Glomeromycetes</taxon>
        <taxon>Glomerales</taxon>
        <taxon>Glomeraceae</taxon>
        <taxon>Rhizophagus</taxon>
    </lineage>
</organism>
<dbReference type="STRING" id="94130.A0A2Z6R0N7"/>
<dbReference type="PANTHER" id="PTHR14187:SF5">
    <property type="entry name" value="HEAT SHOCK 70 KDA PROTEIN 12A"/>
    <property type="match status" value="1"/>
</dbReference>
<name>A0A2Z6R0N7_9GLOM</name>